<evidence type="ECO:0000313" key="2">
    <source>
        <dbReference type="Proteomes" id="UP001519460"/>
    </source>
</evidence>
<dbReference type="Proteomes" id="UP001519460">
    <property type="component" value="Unassembled WGS sequence"/>
</dbReference>
<name>A0ABD0KMV4_9CAEN</name>
<sequence length="203" mass="23079">TSGCSERKLGFPVVWCDCRRPGNPHPALGYCRMERGRYDWMVLCSELRCESTSGCSERRLGFPVVWCDCRRPGNPHSALVYYRMGTGRYDWMELCSALRCGGTSGCSERKLGFPVVWCDCRRPGNPHPAQAYCRMERGRCDWIVFCSELRCGGTSGCSERKLGYPVVWCDCRRPGNFHPALGYCRMGTGRYDWMELCSALRCG</sequence>
<accession>A0ABD0KMV4</accession>
<evidence type="ECO:0000313" key="1">
    <source>
        <dbReference type="EMBL" id="KAK7488232.1"/>
    </source>
</evidence>
<reference evidence="1 2" key="1">
    <citation type="journal article" date="2023" name="Sci. Data">
        <title>Genome assembly of the Korean intertidal mud-creeper Batillaria attramentaria.</title>
        <authorList>
            <person name="Patra A.K."/>
            <person name="Ho P.T."/>
            <person name="Jun S."/>
            <person name="Lee S.J."/>
            <person name="Kim Y."/>
            <person name="Won Y.J."/>
        </authorList>
    </citation>
    <scope>NUCLEOTIDE SEQUENCE [LARGE SCALE GENOMIC DNA]</scope>
    <source>
        <strain evidence="1">Wonlab-2016</strain>
    </source>
</reference>
<protein>
    <submittedName>
        <fullName evidence="1">Uncharacterized protein</fullName>
    </submittedName>
</protein>
<feature type="non-terminal residue" evidence="1">
    <location>
        <position position="1"/>
    </location>
</feature>
<dbReference type="AlphaFoldDB" id="A0ABD0KMV4"/>
<dbReference type="EMBL" id="JACVVK020000153">
    <property type="protein sequence ID" value="KAK7488232.1"/>
    <property type="molecule type" value="Genomic_DNA"/>
</dbReference>
<proteinExistence type="predicted"/>
<gene>
    <name evidence="1" type="ORF">BaRGS_00020539</name>
</gene>
<feature type="non-terminal residue" evidence="1">
    <location>
        <position position="203"/>
    </location>
</feature>
<comment type="caution">
    <text evidence="1">The sequence shown here is derived from an EMBL/GenBank/DDBJ whole genome shotgun (WGS) entry which is preliminary data.</text>
</comment>
<organism evidence="1 2">
    <name type="scientific">Batillaria attramentaria</name>
    <dbReference type="NCBI Taxonomy" id="370345"/>
    <lineage>
        <taxon>Eukaryota</taxon>
        <taxon>Metazoa</taxon>
        <taxon>Spiralia</taxon>
        <taxon>Lophotrochozoa</taxon>
        <taxon>Mollusca</taxon>
        <taxon>Gastropoda</taxon>
        <taxon>Caenogastropoda</taxon>
        <taxon>Sorbeoconcha</taxon>
        <taxon>Cerithioidea</taxon>
        <taxon>Batillariidae</taxon>
        <taxon>Batillaria</taxon>
    </lineage>
</organism>
<keyword evidence="2" id="KW-1185">Reference proteome</keyword>